<evidence type="ECO:0000256" key="2">
    <source>
        <dbReference type="ARBA" id="ARBA00022448"/>
    </source>
</evidence>
<evidence type="ECO:0000313" key="11">
    <source>
        <dbReference type="EMBL" id="OZC35362.1"/>
    </source>
</evidence>
<feature type="domain" description="Tripartite ATP-independent periplasmic transporters DctQ component" evidence="10">
    <location>
        <begin position="26"/>
        <end position="155"/>
    </location>
</feature>
<sequence>MNTLSRITDRLTGFLSYFGMIGVLAMMVHICADIIGRTVFDISVPATLEMVTRYYMLMLVLLPLAWVESKRFMIMVEAFSGLFGKLGLRIIDVLVAVVCIGVYSILAISTWEKAIEQYDVGAYIVALDTQIIVWPGYFTLPFGFGLAALVCLVRIPLLLFPQSASEAA</sequence>
<evidence type="ECO:0000256" key="1">
    <source>
        <dbReference type="ARBA" id="ARBA00004429"/>
    </source>
</evidence>
<keyword evidence="7 9" id="KW-0472">Membrane</keyword>
<evidence type="ECO:0000256" key="7">
    <source>
        <dbReference type="ARBA" id="ARBA00023136"/>
    </source>
</evidence>
<dbReference type="GO" id="GO:0005886">
    <property type="term" value="C:plasma membrane"/>
    <property type="evidence" value="ECO:0007669"/>
    <property type="project" value="UniProtKB-SubCell"/>
</dbReference>
<comment type="subcellular location">
    <subcellularLocation>
        <location evidence="1 9">Cell inner membrane</location>
        <topology evidence="1 9">Multi-pass membrane protein</topology>
    </subcellularLocation>
</comment>
<comment type="similarity">
    <text evidence="8 9">Belongs to the TRAP transporter small permease family.</text>
</comment>
<gene>
    <name evidence="11" type="ORF">B9Q17_06585</name>
</gene>
<dbReference type="PANTHER" id="PTHR35011:SF10">
    <property type="entry name" value="TRAP TRANSPORTER SMALL PERMEASE PROTEIN"/>
    <property type="match status" value="1"/>
</dbReference>
<comment type="function">
    <text evidence="9">Part of the tripartite ATP-independent periplasmic (TRAP) transport system.</text>
</comment>
<evidence type="ECO:0000256" key="3">
    <source>
        <dbReference type="ARBA" id="ARBA00022475"/>
    </source>
</evidence>
<feature type="transmembrane region" description="Helical" evidence="9">
    <location>
        <begin position="131"/>
        <end position="153"/>
    </location>
</feature>
<name>A0A7Z1ILE8_9GAMM</name>
<comment type="caution">
    <text evidence="11">The sequence shown here is derived from an EMBL/GenBank/DDBJ whole genome shotgun (WGS) entry which is preliminary data.</text>
</comment>
<evidence type="ECO:0000313" key="12">
    <source>
        <dbReference type="Proteomes" id="UP000216984"/>
    </source>
</evidence>
<keyword evidence="12" id="KW-1185">Reference proteome</keyword>
<dbReference type="Pfam" id="PF04290">
    <property type="entry name" value="DctQ"/>
    <property type="match status" value="1"/>
</dbReference>
<keyword evidence="4 9" id="KW-0997">Cell inner membrane</keyword>
<dbReference type="InterPro" id="IPR007387">
    <property type="entry name" value="TRAP_DctQ"/>
</dbReference>
<dbReference type="AlphaFoldDB" id="A0A7Z1ILE8"/>
<feature type="transmembrane region" description="Helical" evidence="9">
    <location>
        <begin position="50"/>
        <end position="67"/>
    </location>
</feature>
<keyword evidence="5 9" id="KW-0812">Transmembrane</keyword>
<dbReference type="GO" id="GO:0015740">
    <property type="term" value="P:C4-dicarboxylate transport"/>
    <property type="evidence" value="ECO:0007669"/>
    <property type="project" value="TreeGrafter"/>
</dbReference>
<dbReference type="GO" id="GO:0022857">
    <property type="term" value="F:transmembrane transporter activity"/>
    <property type="evidence" value="ECO:0007669"/>
    <property type="project" value="UniProtKB-UniRule"/>
</dbReference>
<dbReference type="InterPro" id="IPR055348">
    <property type="entry name" value="DctQ"/>
</dbReference>
<keyword evidence="2 9" id="KW-0813">Transport</keyword>
<comment type="subunit">
    <text evidence="9">The complex comprises the extracytoplasmic solute receptor protein and the two transmembrane proteins.</text>
</comment>
<dbReference type="RefSeq" id="WP_094625558.1">
    <property type="nucleotide sequence ID" value="NZ_NEFY01000011.1"/>
</dbReference>
<evidence type="ECO:0000259" key="10">
    <source>
        <dbReference type="Pfam" id="PF04290"/>
    </source>
</evidence>
<evidence type="ECO:0000256" key="9">
    <source>
        <dbReference type="RuleBase" id="RU369079"/>
    </source>
</evidence>
<evidence type="ECO:0000256" key="5">
    <source>
        <dbReference type="ARBA" id="ARBA00022692"/>
    </source>
</evidence>
<feature type="transmembrane region" description="Helical" evidence="9">
    <location>
        <begin position="88"/>
        <end position="111"/>
    </location>
</feature>
<dbReference type="Proteomes" id="UP000216984">
    <property type="component" value="Unassembled WGS sequence"/>
</dbReference>
<organism evidence="11 12">
    <name type="scientific">Marinobacter vinifirmus</name>
    <dbReference type="NCBI Taxonomy" id="355591"/>
    <lineage>
        <taxon>Bacteria</taxon>
        <taxon>Pseudomonadati</taxon>
        <taxon>Pseudomonadota</taxon>
        <taxon>Gammaproteobacteria</taxon>
        <taxon>Pseudomonadales</taxon>
        <taxon>Marinobacteraceae</taxon>
        <taxon>Marinobacter</taxon>
    </lineage>
</organism>
<protein>
    <recommendedName>
        <fullName evidence="9">TRAP transporter small permease protein</fullName>
    </recommendedName>
</protein>
<reference evidence="11 12" key="1">
    <citation type="submission" date="2017-06" db="EMBL/GenBank/DDBJ databases">
        <title>Draft genome sequence of the halophilic bacterium Marinobacter vinifirmus FB1.</title>
        <authorList>
            <person name="Stepanov V.G."/>
            <person name="Roberts D.J."/>
            <person name="Fox G.E."/>
        </authorList>
    </citation>
    <scope>NUCLEOTIDE SEQUENCE [LARGE SCALE GENOMIC DNA]</scope>
    <source>
        <strain evidence="11 12">FB1</strain>
    </source>
</reference>
<proteinExistence type="inferred from homology"/>
<dbReference type="PANTHER" id="PTHR35011">
    <property type="entry name" value="2,3-DIKETO-L-GULONATE TRAP TRANSPORTER SMALL PERMEASE PROTEIN YIAM"/>
    <property type="match status" value="1"/>
</dbReference>
<evidence type="ECO:0000256" key="4">
    <source>
        <dbReference type="ARBA" id="ARBA00022519"/>
    </source>
</evidence>
<evidence type="ECO:0000256" key="6">
    <source>
        <dbReference type="ARBA" id="ARBA00022989"/>
    </source>
</evidence>
<keyword evidence="3" id="KW-1003">Cell membrane</keyword>
<accession>A0A7Z1ILE8</accession>
<keyword evidence="6 9" id="KW-1133">Transmembrane helix</keyword>
<evidence type="ECO:0000256" key="8">
    <source>
        <dbReference type="ARBA" id="ARBA00038436"/>
    </source>
</evidence>
<feature type="transmembrane region" description="Helical" evidence="9">
    <location>
        <begin position="12"/>
        <end position="30"/>
    </location>
</feature>
<dbReference type="EMBL" id="NEFY01000011">
    <property type="protein sequence ID" value="OZC35362.1"/>
    <property type="molecule type" value="Genomic_DNA"/>
</dbReference>